<accession>A0A0G4EIA1</accession>
<sequence length="367" mass="40729">MGNYHTADRSGVTINDESLDFLHKADRDALHTRFEVGSLRATAHFLWEVDFSPYILRTRLNRCLMAKGLHTIIAFDAQLDRPLLLKAIWLVDTQQWTEVVNALKLAEQRGCCTLPVTMSVQDIQRHTTKQAYLAEPRVVALWKMIGRQVNFGGNCGRFELFDQQGGGVRALRDEPGFELTISPPLPPTHPYHPHMINNNPPVRSRIRLLPGSWTADSEMVTYASASAFIMEKIMLGSPVAHRAKTPWVHVDRYAHGGVLSGLLNRSPHQPPNRCTAVVAFRYDDMNPPLEGRILLLTSFDMPFIAWVVLGSSADTTIVGVSVITTEPPVGGASDASKDRRPTTAPLVRSLLGNPIADMALNQKEQAT</sequence>
<gene>
    <name evidence="1" type="ORF">Vbra_7469</name>
</gene>
<evidence type="ECO:0000313" key="1">
    <source>
        <dbReference type="EMBL" id="CEL95973.1"/>
    </source>
</evidence>
<dbReference type="PhylomeDB" id="A0A0G4EIA1"/>
<proteinExistence type="predicted"/>
<dbReference type="VEuPathDB" id="CryptoDB:Vbra_7469"/>
<organism evidence="1 2">
    <name type="scientific">Vitrella brassicaformis (strain CCMP3155)</name>
    <dbReference type="NCBI Taxonomy" id="1169540"/>
    <lineage>
        <taxon>Eukaryota</taxon>
        <taxon>Sar</taxon>
        <taxon>Alveolata</taxon>
        <taxon>Colpodellida</taxon>
        <taxon>Vitrellaceae</taxon>
        <taxon>Vitrella</taxon>
    </lineage>
</organism>
<name>A0A0G4EIA1_VITBC</name>
<evidence type="ECO:0000313" key="2">
    <source>
        <dbReference type="Proteomes" id="UP000041254"/>
    </source>
</evidence>
<dbReference type="InParanoid" id="A0A0G4EIA1"/>
<reference evidence="1 2" key="1">
    <citation type="submission" date="2014-11" db="EMBL/GenBank/DDBJ databases">
        <authorList>
            <person name="Zhu J."/>
            <person name="Qi W."/>
            <person name="Song R."/>
        </authorList>
    </citation>
    <scope>NUCLEOTIDE SEQUENCE [LARGE SCALE GENOMIC DNA]</scope>
</reference>
<protein>
    <submittedName>
        <fullName evidence="1">Uncharacterized protein</fullName>
    </submittedName>
</protein>
<dbReference type="AlphaFoldDB" id="A0A0G4EIA1"/>
<dbReference type="EMBL" id="CDMY01000242">
    <property type="protein sequence ID" value="CEL95973.1"/>
    <property type="molecule type" value="Genomic_DNA"/>
</dbReference>
<dbReference type="Proteomes" id="UP000041254">
    <property type="component" value="Unassembled WGS sequence"/>
</dbReference>
<keyword evidence="2" id="KW-1185">Reference proteome</keyword>